<dbReference type="PANTHER" id="PTHR13402:SF6">
    <property type="entry name" value="SECRETORY 16, ISOFORM I"/>
    <property type="match status" value="1"/>
</dbReference>
<evidence type="ECO:0000259" key="9">
    <source>
        <dbReference type="Pfam" id="PF12932"/>
    </source>
</evidence>
<feature type="domain" description="Sec16 central conserved" evidence="9">
    <location>
        <begin position="798"/>
        <end position="903"/>
    </location>
</feature>
<feature type="region of interest" description="Disordered" evidence="7">
    <location>
        <begin position="587"/>
        <end position="645"/>
    </location>
</feature>
<dbReference type="GO" id="GO:0007030">
    <property type="term" value="P:Golgi organization"/>
    <property type="evidence" value="ECO:0007669"/>
    <property type="project" value="TreeGrafter"/>
</dbReference>
<evidence type="ECO:0000256" key="5">
    <source>
        <dbReference type="ARBA" id="ARBA00022892"/>
    </source>
</evidence>
<dbReference type="GO" id="GO:0012507">
    <property type="term" value="C:ER to Golgi transport vesicle membrane"/>
    <property type="evidence" value="ECO:0007669"/>
    <property type="project" value="TreeGrafter"/>
</dbReference>
<feature type="region of interest" description="Disordered" evidence="7">
    <location>
        <begin position="148"/>
        <end position="238"/>
    </location>
</feature>
<feature type="region of interest" description="Disordered" evidence="7">
    <location>
        <begin position="497"/>
        <end position="526"/>
    </location>
</feature>
<keyword evidence="11" id="KW-1185">Reference proteome</keyword>
<dbReference type="Pfam" id="PF12932">
    <property type="entry name" value="Sec16"/>
    <property type="match status" value="1"/>
</dbReference>
<feature type="domain" description="Sec16 Sec23-binding" evidence="8">
    <location>
        <begin position="947"/>
        <end position="1214"/>
    </location>
</feature>
<dbReference type="GO" id="GO:0016192">
    <property type="term" value="P:vesicle-mediated transport"/>
    <property type="evidence" value="ECO:0007669"/>
    <property type="project" value="UniProtKB-KW"/>
</dbReference>
<dbReference type="Proteomes" id="UP000835052">
    <property type="component" value="Unassembled WGS sequence"/>
</dbReference>
<feature type="compositionally biased region" description="Basic and acidic residues" evidence="7">
    <location>
        <begin position="172"/>
        <end position="202"/>
    </location>
</feature>
<evidence type="ECO:0000313" key="11">
    <source>
        <dbReference type="Proteomes" id="UP000835052"/>
    </source>
</evidence>
<evidence type="ECO:0000259" key="8">
    <source>
        <dbReference type="Pfam" id="PF12931"/>
    </source>
</evidence>
<dbReference type="GO" id="GO:0070973">
    <property type="term" value="P:protein localization to endoplasmic reticulum exit site"/>
    <property type="evidence" value="ECO:0007669"/>
    <property type="project" value="TreeGrafter"/>
</dbReference>
<dbReference type="GO" id="GO:0000139">
    <property type="term" value="C:Golgi membrane"/>
    <property type="evidence" value="ECO:0007669"/>
    <property type="project" value="UniProtKB-SubCell"/>
</dbReference>
<feature type="compositionally biased region" description="Polar residues" evidence="7">
    <location>
        <begin position="1"/>
        <end position="26"/>
    </location>
</feature>
<comment type="caution">
    <text evidence="10">The sequence shown here is derived from an EMBL/GenBank/DDBJ whole genome shotgun (WGS) entry which is preliminary data.</text>
</comment>
<dbReference type="GO" id="GO:0070971">
    <property type="term" value="C:endoplasmic reticulum exit site"/>
    <property type="evidence" value="ECO:0007669"/>
    <property type="project" value="TreeGrafter"/>
</dbReference>
<organism evidence="10 11">
    <name type="scientific">Caenorhabditis auriculariae</name>
    <dbReference type="NCBI Taxonomy" id="2777116"/>
    <lineage>
        <taxon>Eukaryota</taxon>
        <taxon>Metazoa</taxon>
        <taxon>Ecdysozoa</taxon>
        <taxon>Nematoda</taxon>
        <taxon>Chromadorea</taxon>
        <taxon>Rhabditida</taxon>
        <taxon>Rhabditina</taxon>
        <taxon>Rhabditomorpha</taxon>
        <taxon>Rhabditoidea</taxon>
        <taxon>Rhabditidae</taxon>
        <taxon>Peloderinae</taxon>
        <taxon>Caenorhabditis</taxon>
    </lineage>
</organism>
<keyword evidence="6" id="KW-0333">Golgi apparatus</keyword>
<accession>A0A8S1H4Z6</accession>
<feature type="region of interest" description="Disordered" evidence="7">
    <location>
        <begin position="1"/>
        <end position="48"/>
    </location>
</feature>
<proteinExistence type="inferred from homology"/>
<feature type="region of interest" description="Disordered" evidence="7">
    <location>
        <begin position="1467"/>
        <end position="1561"/>
    </location>
</feature>
<dbReference type="OrthoDB" id="8918678at2759"/>
<keyword evidence="6" id="KW-0472">Membrane</keyword>
<feature type="compositionally biased region" description="Acidic residues" evidence="7">
    <location>
        <begin position="607"/>
        <end position="620"/>
    </location>
</feature>
<evidence type="ECO:0000256" key="7">
    <source>
        <dbReference type="SAM" id="MobiDB-lite"/>
    </source>
</evidence>
<feature type="compositionally biased region" description="Polar residues" evidence="7">
    <location>
        <begin position="226"/>
        <end position="238"/>
    </location>
</feature>
<evidence type="ECO:0000313" key="10">
    <source>
        <dbReference type="EMBL" id="CAD6190505.1"/>
    </source>
</evidence>
<feature type="compositionally biased region" description="Low complexity" evidence="7">
    <location>
        <begin position="34"/>
        <end position="48"/>
    </location>
</feature>
<feature type="compositionally biased region" description="Low complexity" evidence="7">
    <location>
        <begin position="1382"/>
        <end position="1403"/>
    </location>
</feature>
<keyword evidence="6" id="KW-0653">Protein transport</keyword>
<dbReference type="CDD" id="cd09233">
    <property type="entry name" value="ACE1-Sec16-like"/>
    <property type="match status" value="1"/>
</dbReference>
<comment type="subcellular location">
    <subcellularLocation>
        <location evidence="1">Endoplasmic reticulum</location>
    </subcellularLocation>
    <subcellularLocation>
        <location evidence="6">Golgi apparatus membrane</location>
    </subcellularLocation>
</comment>
<evidence type="ECO:0000256" key="1">
    <source>
        <dbReference type="ARBA" id="ARBA00004240"/>
    </source>
</evidence>
<reference evidence="10" key="1">
    <citation type="submission" date="2020-10" db="EMBL/GenBank/DDBJ databases">
        <authorList>
            <person name="Kikuchi T."/>
        </authorList>
    </citation>
    <scope>NUCLEOTIDE SEQUENCE</scope>
    <source>
        <strain evidence="10">NKZ352</strain>
    </source>
</reference>
<feature type="compositionally biased region" description="Polar residues" evidence="7">
    <location>
        <begin position="203"/>
        <end position="213"/>
    </location>
</feature>
<dbReference type="InterPro" id="IPR024340">
    <property type="entry name" value="Sec16_CCD"/>
</dbReference>
<dbReference type="InterPro" id="IPR024298">
    <property type="entry name" value="Sec16_Sec23-bd"/>
</dbReference>
<feature type="region of interest" description="Disordered" evidence="7">
    <location>
        <begin position="375"/>
        <end position="420"/>
    </location>
</feature>
<gene>
    <name evidence="10" type="ORF">CAUJ_LOCUS6424</name>
</gene>
<dbReference type="Pfam" id="PF12931">
    <property type="entry name" value="TPR_Sec16"/>
    <property type="match status" value="1"/>
</dbReference>
<dbReference type="GO" id="GO:0015031">
    <property type="term" value="P:protein transport"/>
    <property type="evidence" value="ECO:0007669"/>
    <property type="project" value="UniProtKB-KW"/>
</dbReference>
<keyword evidence="3 6" id="KW-0813">Transport</keyword>
<keyword evidence="5 6" id="KW-0931">ER-Golgi transport</keyword>
<dbReference type="Gene3D" id="1.25.40.1030">
    <property type="match status" value="1"/>
</dbReference>
<evidence type="ECO:0000256" key="3">
    <source>
        <dbReference type="ARBA" id="ARBA00022448"/>
    </source>
</evidence>
<dbReference type="EMBL" id="CAJGYM010000016">
    <property type="protein sequence ID" value="CAD6190505.1"/>
    <property type="molecule type" value="Genomic_DNA"/>
</dbReference>
<feature type="compositionally biased region" description="Polar residues" evidence="7">
    <location>
        <begin position="1492"/>
        <end position="1508"/>
    </location>
</feature>
<evidence type="ECO:0000256" key="2">
    <source>
        <dbReference type="ARBA" id="ARBA00005927"/>
    </source>
</evidence>
<keyword evidence="4 6" id="KW-0256">Endoplasmic reticulum</keyword>
<evidence type="ECO:0000256" key="4">
    <source>
        <dbReference type="ARBA" id="ARBA00022824"/>
    </source>
</evidence>
<name>A0A8S1H4Z6_9PELO</name>
<sequence length="1561" mass="174239">MSLYWEQQQSAAEQPNGAAQNQQSQWDYIHLGSHNNPQYQWNQQPQQHQYQLSAPYQQNPAQSQQFGYQQYQGQNTSHGYAHPQHYDANACHNQQQPQHQYVNPHTNIAHGQVHVQHTPILNAPKAQNETSQTFETTTAVATQEQTSTFVHSQVEPQSVSVSKSDSSEDDWEKPSDFVKVEMKEEPNSFVMPDDKASQESRESSLGGSWSQNEGSEERNPLEQNEEQYQNDNRSGWEQNQGVVPVAKTSKPMQLKKATNIVKAQPTTAASSEPSQAPIVHIDFENLTVSAAENTASPGIKRVVSTETFDRLEMGTNLEKKAGDFHKTQEKLEATPEKNIFENFDIINPGEAQATSTPIRDSQMIAAVAGVEKVAENPKLSPNKNRQSSISSSVQQEDNSEDNSDSSSRVPQVERGSIRASYRNYKQQYKDIVNRLNGYRVDVNRQEFRPSSKLANPLVAAAHLGMSQGPVRSETAHNLSIPSNMSDSMGRRSVPLPPNRYSEDLMNMNRRQRQSRLDSQRPSSRTQISAYTAVSEEYPSAPVDPRLQYGQYPPQRYHQGRYSAIGAPYRTEYYDQRRPQSTYAMMQGTEFGGYPQEPNDGSSSMSASDEEVEDEQGESEDELRRYNSQNRSQMLPPGYPQAPQPGDGGEMYYFGVVHLDMEIVSRIMKNIPPPQGYFLLPAIEKAAFLFYAAVYKNQYRNVDEFHKRFNREFYKYVCAGDSNDTALWKICKSMQDQYHSRQLEKSQKAYEASQKHLFSDDHESIDAQSDAASNYDKDDTSIQSFETQNKGPMKFSCPHTLMSFGVGGKTVTVCPDQSVSVVFLDDLRNMLGDISSLRIVDTAQHFKGPLIPGQTPTHSVRLYIQRQIEFIRSTDVARENPLDNDVVDSLLVWQLLEMMVQQHGRVTGPDVARLLSNAISTSLSVVQENAPPPIQPENLKRSLERFTEFLLGGHIDEAIESAVRDGLYSDAMVLVRRLFPNNQKKIAAIEERFLLTRSMDNPVTTLVSVASELPPPILTNPPLDDHMSWRMHAAIVLANLNTPTAMNTVYHLGRALAKRDYHCAADFCLLAVCVLAGYDPFQPVKGVEGEEDVRRHISLLHSGIPDDCVDVICPYGFAIPDLHATEIFDYALRLAQTDSPLSRSVEYQTSRIKYAKLLAGYGGFATDAFRYCLEIARAIWPFYQSFEKADLLDLCNVAERLQYVASADQSETNWIESLRTMIFQAPVAQTKTEESVQTAPTASNDQYHAEVQQQGLVQQNLQEFETAPAPVVEGLYSSFKRDSLQTSESVNHPMENFATGESLQSSVDPFSQPEQALETPAQPHFEEPVAAWAPDPVNTQNAQISQFDLHHPQQQHHDVPTMTVPPVQAQQFSPIAHAPPAPASQAQQQLPAQSQPQAQSSSNQKKPADNNPELKNSPSRGWLGSIREKVTKAIPKPNSMYLPDDNKPQIIWDPVQKRYIGEGVEEEVAAPPPPTMQTLPSGPPASSGGLRSARTTGASRYFQAGQSNDAAAKAPAAMAPPMPLPTSFGFMPAPSDDSEYVDPFSGEANPSIPLDSTPNEPR</sequence>
<protein>
    <recommendedName>
        <fullName evidence="6">Protein transport protein sec16</fullName>
    </recommendedName>
</protein>
<evidence type="ECO:0000256" key="6">
    <source>
        <dbReference type="RuleBase" id="RU364101"/>
    </source>
</evidence>
<feature type="compositionally biased region" description="Polar residues" evidence="7">
    <location>
        <begin position="379"/>
        <end position="395"/>
    </location>
</feature>
<feature type="region of interest" description="Disordered" evidence="7">
    <location>
        <begin position="1300"/>
        <end position="1320"/>
    </location>
</feature>
<feature type="compositionally biased region" description="Polar residues" evidence="7">
    <location>
        <begin position="1300"/>
        <end position="1313"/>
    </location>
</feature>
<comment type="similarity">
    <text evidence="2 6">Belongs to the SEC16 family.</text>
</comment>
<feature type="region of interest" description="Disordered" evidence="7">
    <location>
        <begin position="1375"/>
        <end position="1424"/>
    </location>
</feature>
<dbReference type="PANTHER" id="PTHR13402">
    <property type="entry name" value="RGPR-RELATED"/>
    <property type="match status" value="1"/>
</dbReference>